<gene>
    <name evidence="1" type="ORF">G2W53_021858</name>
</gene>
<dbReference type="AlphaFoldDB" id="A0A834WNR6"/>
<evidence type="ECO:0000313" key="2">
    <source>
        <dbReference type="Proteomes" id="UP000634136"/>
    </source>
</evidence>
<accession>A0A834WNR6</accession>
<dbReference type="Proteomes" id="UP000634136">
    <property type="component" value="Unassembled WGS sequence"/>
</dbReference>
<dbReference type="EMBL" id="JAAIUW010000007">
    <property type="protein sequence ID" value="KAF7823714.1"/>
    <property type="molecule type" value="Genomic_DNA"/>
</dbReference>
<reference evidence="1" key="1">
    <citation type="submission" date="2020-09" db="EMBL/GenBank/DDBJ databases">
        <title>Genome-Enabled Discovery of Anthraquinone Biosynthesis in Senna tora.</title>
        <authorList>
            <person name="Kang S.-H."/>
            <person name="Pandey R.P."/>
            <person name="Lee C.-M."/>
            <person name="Sim J.-S."/>
            <person name="Jeong J.-T."/>
            <person name="Choi B.-S."/>
            <person name="Jung M."/>
            <person name="Ginzburg D."/>
            <person name="Zhao K."/>
            <person name="Won S.Y."/>
            <person name="Oh T.-J."/>
            <person name="Yu Y."/>
            <person name="Kim N.-H."/>
            <person name="Lee O.R."/>
            <person name="Lee T.-H."/>
            <person name="Bashyal P."/>
            <person name="Kim T.-S."/>
            <person name="Lee W.-H."/>
            <person name="Kawkins C."/>
            <person name="Kim C.-K."/>
            <person name="Kim J.S."/>
            <person name="Ahn B.O."/>
            <person name="Rhee S.Y."/>
            <person name="Sohng J.K."/>
        </authorList>
    </citation>
    <scope>NUCLEOTIDE SEQUENCE</scope>
    <source>
        <tissue evidence="1">Leaf</tissue>
    </source>
</reference>
<organism evidence="1 2">
    <name type="scientific">Senna tora</name>
    <dbReference type="NCBI Taxonomy" id="362788"/>
    <lineage>
        <taxon>Eukaryota</taxon>
        <taxon>Viridiplantae</taxon>
        <taxon>Streptophyta</taxon>
        <taxon>Embryophyta</taxon>
        <taxon>Tracheophyta</taxon>
        <taxon>Spermatophyta</taxon>
        <taxon>Magnoliopsida</taxon>
        <taxon>eudicotyledons</taxon>
        <taxon>Gunneridae</taxon>
        <taxon>Pentapetalae</taxon>
        <taxon>rosids</taxon>
        <taxon>fabids</taxon>
        <taxon>Fabales</taxon>
        <taxon>Fabaceae</taxon>
        <taxon>Caesalpinioideae</taxon>
        <taxon>Cassia clade</taxon>
        <taxon>Senna</taxon>
    </lineage>
</organism>
<keyword evidence="2" id="KW-1185">Reference proteome</keyword>
<name>A0A834WNR6_9FABA</name>
<comment type="caution">
    <text evidence="1">The sequence shown here is derived from an EMBL/GenBank/DDBJ whole genome shotgun (WGS) entry which is preliminary data.</text>
</comment>
<proteinExistence type="predicted"/>
<protein>
    <submittedName>
        <fullName evidence="1">Uncharacterized protein</fullName>
    </submittedName>
</protein>
<sequence>MALLSLLRSIGFSISHFGHTIWFSHLQKKIKYRRKLKGGSIYIGHKHQVEWPKYWVSKRLKVGTILEQSHGTKQKFKDTDRVSMDRTGMQMGNKMLKKGYMDLKTVAVLYSLQKKGAWKTSPIRPPVEG</sequence>
<evidence type="ECO:0000313" key="1">
    <source>
        <dbReference type="EMBL" id="KAF7823714.1"/>
    </source>
</evidence>